<dbReference type="Proteomes" id="UP001241377">
    <property type="component" value="Unassembled WGS sequence"/>
</dbReference>
<sequence>MPAAYIQRASQVQPTAAREGEELLTLDDEALMDDIEADLDSVSPAATKAAYGPAQREFREWCLSKAEKEGKEALDQILDPVERATQDVKRLVSINSRQGLKLHDP</sequence>
<keyword evidence="2" id="KW-1185">Reference proteome</keyword>
<protein>
    <submittedName>
        <fullName evidence="1">Uncharacterized protein</fullName>
    </submittedName>
</protein>
<organism evidence="1 2">
    <name type="scientific">Naganishia cerealis</name>
    <dbReference type="NCBI Taxonomy" id="610337"/>
    <lineage>
        <taxon>Eukaryota</taxon>
        <taxon>Fungi</taxon>
        <taxon>Dikarya</taxon>
        <taxon>Basidiomycota</taxon>
        <taxon>Agaricomycotina</taxon>
        <taxon>Tremellomycetes</taxon>
        <taxon>Filobasidiales</taxon>
        <taxon>Filobasidiaceae</taxon>
        <taxon>Naganishia</taxon>
    </lineage>
</organism>
<accession>A0ACC2W3Y5</accession>
<evidence type="ECO:0000313" key="2">
    <source>
        <dbReference type="Proteomes" id="UP001241377"/>
    </source>
</evidence>
<name>A0ACC2W3Y5_9TREE</name>
<dbReference type="EMBL" id="JASBWR010000032">
    <property type="protein sequence ID" value="KAJ9105825.1"/>
    <property type="molecule type" value="Genomic_DNA"/>
</dbReference>
<proteinExistence type="predicted"/>
<evidence type="ECO:0000313" key="1">
    <source>
        <dbReference type="EMBL" id="KAJ9105825.1"/>
    </source>
</evidence>
<reference evidence="1" key="1">
    <citation type="submission" date="2023-04" db="EMBL/GenBank/DDBJ databases">
        <title>Draft Genome sequencing of Naganishia species isolated from polar environments using Oxford Nanopore Technology.</title>
        <authorList>
            <person name="Leo P."/>
            <person name="Venkateswaran K."/>
        </authorList>
    </citation>
    <scope>NUCLEOTIDE SEQUENCE</scope>
    <source>
        <strain evidence="1">MNA-CCFEE 5261</strain>
    </source>
</reference>
<comment type="caution">
    <text evidence="1">The sequence shown here is derived from an EMBL/GenBank/DDBJ whole genome shotgun (WGS) entry which is preliminary data.</text>
</comment>
<gene>
    <name evidence="1" type="ORF">QFC19_003393</name>
</gene>